<name>A0ACA9Y5Y5_9ASCO</name>
<organism evidence="1 2">
    <name type="scientific">[Candida] jaroonii</name>
    <dbReference type="NCBI Taxonomy" id="467808"/>
    <lineage>
        <taxon>Eukaryota</taxon>
        <taxon>Fungi</taxon>
        <taxon>Dikarya</taxon>
        <taxon>Ascomycota</taxon>
        <taxon>Saccharomycotina</taxon>
        <taxon>Pichiomycetes</taxon>
        <taxon>Debaryomycetaceae</taxon>
        <taxon>Yamadazyma</taxon>
    </lineage>
</organism>
<reference evidence="1" key="1">
    <citation type="submission" date="2022-06" db="EMBL/GenBank/DDBJ databases">
        <authorList>
            <person name="Legras J.-L."/>
            <person name="Devillers H."/>
            <person name="Grondin C."/>
        </authorList>
    </citation>
    <scope>NUCLEOTIDE SEQUENCE</scope>
    <source>
        <strain evidence="1">CLIB 1444</strain>
    </source>
</reference>
<gene>
    <name evidence="1" type="ORF">CLIB1444_02S16622</name>
</gene>
<evidence type="ECO:0000313" key="1">
    <source>
        <dbReference type="EMBL" id="CAH6719793.1"/>
    </source>
</evidence>
<proteinExistence type="predicted"/>
<dbReference type="Proteomes" id="UP001152531">
    <property type="component" value="Unassembled WGS sequence"/>
</dbReference>
<accession>A0ACA9Y5Y5</accession>
<dbReference type="EMBL" id="CALSDN010000002">
    <property type="protein sequence ID" value="CAH6719793.1"/>
    <property type="molecule type" value="Genomic_DNA"/>
</dbReference>
<keyword evidence="2" id="KW-1185">Reference proteome</keyword>
<sequence>MVIKVLNIIYNPLVVSFSLVCLTTYLQSTQISELLRSNLQITYLDINAYLKDILSNIINIIFLVRFTGGLRRSMVIEIPFLMIQSIIVGYLFYNFKFGFNYESSLFILQIVCPALINIINFQDFLSKIIGFKELLANLNNNCLPILLTNSFCLINLDFKLLNFNLHQDGSEYLLLAYQILLISLKFYCLFQYIWVEVLNIFEYAQEEKLNLNHNNYLILACTLMMIFDMMYVFIILNFR</sequence>
<comment type="caution">
    <text evidence="1">The sequence shown here is derived from an EMBL/GenBank/DDBJ whole genome shotgun (WGS) entry which is preliminary data.</text>
</comment>
<protein>
    <submittedName>
        <fullName evidence="1">Uncharacterized protein</fullName>
    </submittedName>
</protein>
<evidence type="ECO:0000313" key="2">
    <source>
        <dbReference type="Proteomes" id="UP001152531"/>
    </source>
</evidence>